<evidence type="ECO:0000313" key="1">
    <source>
        <dbReference type="EMBL" id="TWT58605.1"/>
    </source>
</evidence>
<dbReference type="RefSeq" id="WP_146509112.1">
    <property type="nucleotide sequence ID" value="NZ_SIHI01000001.1"/>
</dbReference>
<dbReference type="PANTHER" id="PTHR47473">
    <property type="entry name" value="BTA1P"/>
    <property type="match status" value="1"/>
</dbReference>
<dbReference type="Pfam" id="PF01209">
    <property type="entry name" value="Ubie_methyltran"/>
    <property type="match status" value="1"/>
</dbReference>
<dbReference type="EC" id="2.1.1.163" evidence="1"/>
<evidence type="ECO:0000313" key="2">
    <source>
        <dbReference type="Proteomes" id="UP000317243"/>
    </source>
</evidence>
<dbReference type="OrthoDB" id="9791837at2"/>
<keyword evidence="2" id="KW-1185">Reference proteome</keyword>
<dbReference type="Proteomes" id="UP000317243">
    <property type="component" value="Unassembled WGS sequence"/>
</dbReference>
<keyword evidence="1" id="KW-0808">Transferase</keyword>
<dbReference type="Gene3D" id="3.40.50.150">
    <property type="entry name" value="Vaccinia Virus protein VP39"/>
    <property type="match status" value="1"/>
</dbReference>
<dbReference type="CDD" id="cd02440">
    <property type="entry name" value="AdoMet_MTases"/>
    <property type="match status" value="1"/>
</dbReference>
<dbReference type="GO" id="GO:0032259">
    <property type="term" value="P:methylation"/>
    <property type="evidence" value="ECO:0007669"/>
    <property type="project" value="UniProtKB-KW"/>
</dbReference>
<sequence>MSNPLKTVASDAKTLWHLAVRRAKGKTHAERLENFYSGQAGDYDDFRRRMLHSRQEMIQSIPVPEGGVWVDLGAGTGENAEHIGEPISQLSKMYLIDLSESLLEQAQRRVDANGWTNVTPVCYDATQFVPEEGAADVVTFSYSLTMIPDWFRAIDHAWNLLRPGGVIGVVDFYVSRKHPEENFSKHGWGTRTFWQPWFASDNVFLSPDHLPYLKNKFETVSLSERRGKIPYLPFVRAPHYLFIGKKPTSSDTTDEA</sequence>
<accession>A0A5C5X8Y0</accession>
<dbReference type="SUPFAM" id="SSF53335">
    <property type="entry name" value="S-adenosyl-L-methionine-dependent methyltransferases"/>
    <property type="match status" value="1"/>
</dbReference>
<proteinExistence type="predicted"/>
<reference evidence="1 2" key="1">
    <citation type="submission" date="2019-02" db="EMBL/GenBank/DDBJ databases">
        <title>Deep-cultivation of Planctomycetes and their phenomic and genomic characterization uncovers novel biology.</title>
        <authorList>
            <person name="Wiegand S."/>
            <person name="Jogler M."/>
            <person name="Boedeker C."/>
            <person name="Pinto D."/>
            <person name="Vollmers J."/>
            <person name="Rivas-Marin E."/>
            <person name="Kohn T."/>
            <person name="Peeters S.H."/>
            <person name="Heuer A."/>
            <person name="Rast P."/>
            <person name="Oberbeckmann S."/>
            <person name="Bunk B."/>
            <person name="Jeske O."/>
            <person name="Meyerdierks A."/>
            <person name="Storesund J.E."/>
            <person name="Kallscheuer N."/>
            <person name="Luecker S."/>
            <person name="Lage O.M."/>
            <person name="Pohl T."/>
            <person name="Merkel B.J."/>
            <person name="Hornburger P."/>
            <person name="Mueller R.-W."/>
            <person name="Bruemmer F."/>
            <person name="Labrenz M."/>
            <person name="Spormann A.M."/>
            <person name="Op Den Camp H."/>
            <person name="Overmann J."/>
            <person name="Amann R."/>
            <person name="Jetten M.S.M."/>
            <person name="Mascher T."/>
            <person name="Medema M.H."/>
            <person name="Devos D.P."/>
            <person name="Kaster A.-K."/>
            <person name="Ovreas L."/>
            <person name="Rohde M."/>
            <person name="Galperin M.Y."/>
            <person name="Jogler C."/>
        </authorList>
    </citation>
    <scope>NUCLEOTIDE SEQUENCE [LARGE SCALE GENOMIC DNA]</scope>
    <source>
        <strain evidence="1 2">KOR42</strain>
    </source>
</reference>
<dbReference type="EMBL" id="SIHI01000001">
    <property type="protein sequence ID" value="TWT58605.1"/>
    <property type="molecule type" value="Genomic_DNA"/>
</dbReference>
<dbReference type="PANTHER" id="PTHR47473:SF1">
    <property type="entry name" value="METHYLTRANSFERASE DOMAIN-CONTAINING PROTEIN"/>
    <property type="match status" value="1"/>
</dbReference>
<name>A0A5C5X8Y0_9PLAN</name>
<dbReference type="GO" id="GO:0043770">
    <property type="term" value="F:demethylmenaquinone methyltransferase activity"/>
    <property type="evidence" value="ECO:0007669"/>
    <property type="project" value="UniProtKB-EC"/>
</dbReference>
<dbReference type="InterPro" id="IPR029063">
    <property type="entry name" value="SAM-dependent_MTases_sf"/>
</dbReference>
<dbReference type="AlphaFoldDB" id="A0A5C5X8Y0"/>
<protein>
    <submittedName>
        <fullName evidence="1">Demethylmenaquinone methyltransferase</fullName>
        <ecNumber evidence="1">2.1.1.163</ecNumber>
    </submittedName>
</protein>
<comment type="caution">
    <text evidence="1">The sequence shown here is derived from an EMBL/GenBank/DDBJ whole genome shotgun (WGS) entry which is preliminary data.</text>
</comment>
<gene>
    <name evidence="1" type="primary">ubiE_2</name>
    <name evidence="1" type="ORF">KOR42_19870</name>
</gene>
<keyword evidence="1" id="KW-0489">Methyltransferase</keyword>
<organism evidence="1 2">
    <name type="scientific">Thalassoglobus neptunius</name>
    <dbReference type="NCBI Taxonomy" id="1938619"/>
    <lineage>
        <taxon>Bacteria</taxon>
        <taxon>Pseudomonadati</taxon>
        <taxon>Planctomycetota</taxon>
        <taxon>Planctomycetia</taxon>
        <taxon>Planctomycetales</taxon>
        <taxon>Planctomycetaceae</taxon>
        <taxon>Thalassoglobus</taxon>
    </lineage>
</organism>